<feature type="domain" description="Carbohydrate kinase FGGY C-terminal" evidence="14">
    <location>
        <begin position="261"/>
        <end position="447"/>
    </location>
</feature>
<keyword evidence="5" id="KW-0547">Nucleotide-binding</keyword>
<comment type="caution">
    <text evidence="15">The sequence shown here is derived from an EMBL/GenBank/DDBJ whole genome shotgun (WGS) entry which is preliminary data.</text>
</comment>
<keyword evidence="8" id="KW-0067">ATP-binding</keyword>
<gene>
    <name evidence="15" type="primary">glpK</name>
    <name evidence="15" type="ORF">NOG11_03510</name>
</gene>
<dbReference type="EMBL" id="JANIBC010000002">
    <property type="protein sequence ID" value="MCQ8184445.1"/>
    <property type="molecule type" value="Genomic_DNA"/>
</dbReference>
<evidence type="ECO:0000256" key="11">
    <source>
        <dbReference type="RuleBase" id="RU003733"/>
    </source>
</evidence>
<keyword evidence="16" id="KW-1185">Reference proteome</keyword>
<dbReference type="InterPro" id="IPR043129">
    <property type="entry name" value="ATPase_NBD"/>
</dbReference>
<dbReference type="GO" id="GO:0019563">
    <property type="term" value="P:glycerol catabolic process"/>
    <property type="evidence" value="ECO:0007669"/>
    <property type="project" value="TreeGrafter"/>
</dbReference>
<dbReference type="Proteomes" id="UP001142610">
    <property type="component" value="Unassembled WGS sequence"/>
</dbReference>
<dbReference type="InterPro" id="IPR018483">
    <property type="entry name" value="Carb_kinase_FGGY_CS"/>
</dbReference>
<dbReference type="GO" id="GO:0004370">
    <property type="term" value="F:glycerol kinase activity"/>
    <property type="evidence" value="ECO:0007669"/>
    <property type="project" value="UniProtKB-EC"/>
</dbReference>
<keyword evidence="6 11" id="KW-0418">Kinase</keyword>
<organism evidence="15 16">
    <name type="scientific">Parvularcula maris</name>
    <dbReference type="NCBI Taxonomy" id="2965077"/>
    <lineage>
        <taxon>Bacteria</taxon>
        <taxon>Pseudomonadati</taxon>
        <taxon>Pseudomonadota</taxon>
        <taxon>Alphaproteobacteria</taxon>
        <taxon>Parvularculales</taxon>
        <taxon>Parvularculaceae</taxon>
        <taxon>Parvularcula</taxon>
    </lineage>
</organism>
<comment type="pathway">
    <text evidence="1">Polyol metabolism; glycerol degradation via glycerol kinase pathway; sn-glycerol 3-phosphate from glycerol: step 1/1.</text>
</comment>
<dbReference type="InterPro" id="IPR018485">
    <property type="entry name" value="FGGY_C"/>
</dbReference>
<dbReference type="NCBIfam" id="NF000756">
    <property type="entry name" value="PRK00047.1"/>
    <property type="match status" value="1"/>
</dbReference>
<reference evidence="15" key="1">
    <citation type="submission" date="2022-07" db="EMBL/GenBank/DDBJ databases">
        <title>Parvularcula maris sp. nov., an algicidal bacterium isolated from seawater.</title>
        <authorList>
            <person name="Li F."/>
        </authorList>
    </citation>
    <scope>NUCLEOTIDE SEQUENCE</scope>
    <source>
        <strain evidence="15">BGMRC 0090</strain>
    </source>
</reference>
<dbReference type="PIRSF" id="PIRSF000538">
    <property type="entry name" value="GlpK"/>
    <property type="match status" value="1"/>
</dbReference>
<evidence type="ECO:0000256" key="6">
    <source>
        <dbReference type="ARBA" id="ARBA00022777"/>
    </source>
</evidence>
<evidence type="ECO:0000259" key="14">
    <source>
        <dbReference type="Pfam" id="PF02782"/>
    </source>
</evidence>
<evidence type="ECO:0000256" key="7">
    <source>
        <dbReference type="ARBA" id="ARBA00022798"/>
    </source>
</evidence>
<dbReference type="InterPro" id="IPR018484">
    <property type="entry name" value="FGGY_N"/>
</dbReference>
<evidence type="ECO:0000313" key="15">
    <source>
        <dbReference type="EMBL" id="MCQ8184445.1"/>
    </source>
</evidence>
<dbReference type="FunFam" id="3.30.420.40:FF:000008">
    <property type="entry name" value="Glycerol kinase"/>
    <property type="match status" value="1"/>
</dbReference>
<dbReference type="FunFam" id="3.30.420.40:FF:000007">
    <property type="entry name" value="Glycerol kinase"/>
    <property type="match status" value="1"/>
</dbReference>
<dbReference type="Gene3D" id="3.30.420.40">
    <property type="match status" value="2"/>
</dbReference>
<dbReference type="GO" id="GO:0006072">
    <property type="term" value="P:glycerol-3-phosphate metabolic process"/>
    <property type="evidence" value="ECO:0007669"/>
    <property type="project" value="InterPro"/>
</dbReference>
<evidence type="ECO:0000256" key="2">
    <source>
        <dbReference type="ARBA" id="ARBA00009156"/>
    </source>
</evidence>
<dbReference type="PROSITE" id="PS00933">
    <property type="entry name" value="FGGY_KINASES_1"/>
    <property type="match status" value="1"/>
</dbReference>
<dbReference type="Pfam" id="PF00370">
    <property type="entry name" value="FGGY_N"/>
    <property type="match status" value="1"/>
</dbReference>
<feature type="domain" description="Carbohydrate kinase FGGY N-terminal" evidence="13">
    <location>
        <begin position="5"/>
        <end position="250"/>
    </location>
</feature>
<evidence type="ECO:0000313" key="16">
    <source>
        <dbReference type="Proteomes" id="UP001142610"/>
    </source>
</evidence>
<evidence type="ECO:0000256" key="10">
    <source>
        <dbReference type="ARBA" id="ARBA00052101"/>
    </source>
</evidence>
<name>A0A9X2L7E2_9PROT</name>
<dbReference type="PANTHER" id="PTHR10196">
    <property type="entry name" value="SUGAR KINASE"/>
    <property type="match status" value="1"/>
</dbReference>
<dbReference type="GO" id="GO:0005829">
    <property type="term" value="C:cytosol"/>
    <property type="evidence" value="ECO:0007669"/>
    <property type="project" value="UniProtKB-ARBA"/>
</dbReference>
<dbReference type="NCBIfam" id="TIGR01311">
    <property type="entry name" value="glycerol_kin"/>
    <property type="match status" value="1"/>
</dbReference>
<evidence type="ECO:0000256" key="12">
    <source>
        <dbReference type="SAM" id="Coils"/>
    </source>
</evidence>
<dbReference type="AlphaFoldDB" id="A0A9X2L7E2"/>
<keyword evidence="4 11" id="KW-0808">Transferase</keyword>
<dbReference type="RefSeq" id="WP_256618261.1">
    <property type="nucleotide sequence ID" value="NZ_JANIBC010000002.1"/>
</dbReference>
<evidence type="ECO:0000259" key="13">
    <source>
        <dbReference type="Pfam" id="PF00370"/>
    </source>
</evidence>
<dbReference type="Pfam" id="PF02782">
    <property type="entry name" value="FGGY_C"/>
    <property type="match status" value="1"/>
</dbReference>
<keyword evidence="7" id="KW-0319">Glycerol metabolism</keyword>
<dbReference type="InterPro" id="IPR000577">
    <property type="entry name" value="Carb_kinase_FGGY"/>
</dbReference>
<keyword evidence="12" id="KW-0175">Coiled coil</keyword>
<sequence length="497" mass="53967">MSHAILAIDQGTTSSRALLVSPDGTIHASAQEEFPQLYPAEGQVEHDPEAIWQSVLRTSQEVMEAAKNAGRTVVGVGITNQRETIVLWDKETGKPLHNAIVWQDRRTGGFCQALRDEGKEEMVRERTGLLLDPYFSASKLTWLLDEVPGAREAAEAGKLMAGTIDTWLLYKLSGGRSFLTDATNACRTCLFNLETQEWDRGLLELFRIPEGLLPQVTDSAADFGSCDRAHFGTPLPVLSMVGDQQAAAVGQACFTPGDIKSTYGTGCFVLVNTGEEIKRSNNKLLSTVAYRLDGKPTYSVEGSIFIAGAAVQWLRDELRLLENASETAERAEKAKADADVIMVPAFAGMGAPHWSPDARAAVFGMTRATGPDELARAALEGVVYQTMDLIDAMRADGLACDALSVDGGMAANDWFVQRLSDILALPVDRPAALETTALGAAYLGFLQAGIFLSLDDIAQQVSRDHRFEPQMSAEDRDRRLRRWKACVEAVLSVAAVQ</sequence>
<evidence type="ECO:0000256" key="3">
    <source>
        <dbReference type="ARBA" id="ARBA00012099"/>
    </source>
</evidence>
<dbReference type="InterPro" id="IPR005999">
    <property type="entry name" value="Glycerol_kin"/>
</dbReference>
<dbReference type="CDD" id="cd07786">
    <property type="entry name" value="FGGY_EcGK_like"/>
    <property type="match status" value="1"/>
</dbReference>
<protein>
    <recommendedName>
        <fullName evidence="3">glycerol kinase</fullName>
        <ecNumber evidence="3">2.7.1.30</ecNumber>
    </recommendedName>
    <alternativeName>
        <fullName evidence="9">ATP:glycerol 3-phosphotransferase</fullName>
    </alternativeName>
</protein>
<dbReference type="GO" id="GO:0005524">
    <property type="term" value="F:ATP binding"/>
    <property type="evidence" value="ECO:0007669"/>
    <property type="project" value="UniProtKB-KW"/>
</dbReference>
<dbReference type="PANTHER" id="PTHR10196:SF78">
    <property type="entry name" value="GLYCEROL KINASE"/>
    <property type="match status" value="1"/>
</dbReference>
<evidence type="ECO:0000256" key="5">
    <source>
        <dbReference type="ARBA" id="ARBA00022741"/>
    </source>
</evidence>
<comment type="catalytic activity">
    <reaction evidence="10">
        <text>glycerol + ATP = sn-glycerol 3-phosphate + ADP + H(+)</text>
        <dbReference type="Rhea" id="RHEA:21644"/>
        <dbReference type="ChEBI" id="CHEBI:15378"/>
        <dbReference type="ChEBI" id="CHEBI:17754"/>
        <dbReference type="ChEBI" id="CHEBI:30616"/>
        <dbReference type="ChEBI" id="CHEBI:57597"/>
        <dbReference type="ChEBI" id="CHEBI:456216"/>
        <dbReference type="EC" id="2.7.1.30"/>
    </reaction>
</comment>
<proteinExistence type="inferred from homology"/>
<evidence type="ECO:0000256" key="9">
    <source>
        <dbReference type="ARBA" id="ARBA00043149"/>
    </source>
</evidence>
<evidence type="ECO:0000256" key="4">
    <source>
        <dbReference type="ARBA" id="ARBA00022679"/>
    </source>
</evidence>
<feature type="coiled-coil region" evidence="12">
    <location>
        <begin position="311"/>
        <end position="341"/>
    </location>
</feature>
<dbReference type="EC" id="2.7.1.30" evidence="3"/>
<dbReference type="SUPFAM" id="SSF53067">
    <property type="entry name" value="Actin-like ATPase domain"/>
    <property type="match status" value="2"/>
</dbReference>
<evidence type="ECO:0000256" key="8">
    <source>
        <dbReference type="ARBA" id="ARBA00022840"/>
    </source>
</evidence>
<accession>A0A9X2L7E2</accession>
<comment type="similarity">
    <text evidence="2 11">Belongs to the FGGY kinase family.</text>
</comment>
<evidence type="ECO:0000256" key="1">
    <source>
        <dbReference type="ARBA" id="ARBA00005190"/>
    </source>
</evidence>
<dbReference type="PROSITE" id="PS00445">
    <property type="entry name" value="FGGY_KINASES_2"/>
    <property type="match status" value="1"/>
</dbReference>